<protein>
    <submittedName>
        <fullName evidence="5">Actin-related protein 6-like</fullName>
    </submittedName>
</protein>
<comment type="similarity">
    <text evidence="3">Belongs to the actin family. ARP6 subfamily.</text>
</comment>
<dbReference type="AlphaFoldDB" id="A0AAV4DCW6"/>
<dbReference type="Gene3D" id="3.90.640.10">
    <property type="entry name" value="Actin, Chain A, domain 4"/>
    <property type="match status" value="1"/>
</dbReference>
<dbReference type="GO" id="GO:0005737">
    <property type="term" value="C:cytoplasm"/>
    <property type="evidence" value="ECO:0007669"/>
    <property type="project" value="UniProtKB-SubCell"/>
</dbReference>
<evidence type="ECO:0000256" key="2">
    <source>
        <dbReference type="ARBA" id="ARBA00004496"/>
    </source>
</evidence>
<sequence length="141" mass="16093">LKGPKNTISRDYILPDYTHIKRGHVRPPEDSGKSKGDEQMIRMNNERFAVPELLFRPSDVGIQEMGISEGVMHCINLVEEDIYPCFLVLLHFSPITYPWHAGCDFCLEPSFPSLCVSRHEYEEHGHNICSTRFNVSSTTPS</sequence>
<evidence type="ECO:0000256" key="3">
    <source>
        <dbReference type="ARBA" id="ARBA00005665"/>
    </source>
</evidence>
<dbReference type="InterPro" id="IPR043129">
    <property type="entry name" value="ATPase_NBD"/>
</dbReference>
<comment type="caution">
    <text evidence="5">The sequence shown here is derived from an EMBL/GenBank/DDBJ whole genome shotgun (WGS) entry which is preliminary data.</text>
</comment>
<dbReference type="Pfam" id="PF00022">
    <property type="entry name" value="Actin"/>
    <property type="match status" value="1"/>
</dbReference>
<organism evidence="5 6">
    <name type="scientific">Plakobranchus ocellatus</name>
    <dbReference type="NCBI Taxonomy" id="259542"/>
    <lineage>
        <taxon>Eukaryota</taxon>
        <taxon>Metazoa</taxon>
        <taxon>Spiralia</taxon>
        <taxon>Lophotrochozoa</taxon>
        <taxon>Mollusca</taxon>
        <taxon>Gastropoda</taxon>
        <taxon>Heterobranchia</taxon>
        <taxon>Euthyneura</taxon>
        <taxon>Panpulmonata</taxon>
        <taxon>Sacoglossa</taxon>
        <taxon>Placobranchoidea</taxon>
        <taxon>Plakobranchidae</taxon>
        <taxon>Plakobranchus</taxon>
    </lineage>
</organism>
<comment type="function">
    <text evidence="1">Actins are highly conserved proteins that are involved in various types of cell motility and are ubiquitously expressed in all eukaryotic cells.</text>
</comment>
<dbReference type="SUPFAM" id="SSF53067">
    <property type="entry name" value="Actin-like ATPase domain"/>
    <property type="match status" value="1"/>
</dbReference>
<proteinExistence type="inferred from homology"/>
<gene>
    <name evidence="5" type="ORF">PoB_006842100</name>
</gene>
<evidence type="ECO:0000313" key="6">
    <source>
        <dbReference type="Proteomes" id="UP000735302"/>
    </source>
</evidence>
<evidence type="ECO:0000313" key="5">
    <source>
        <dbReference type="EMBL" id="GFO41916.1"/>
    </source>
</evidence>
<comment type="subcellular location">
    <subcellularLocation>
        <location evidence="2">Cytoplasm</location>
    </subcellularLocation>
</comment>
<name>A0AAV4DCW6_9GAST</name>
<accession>A0AAV4DCW6</accession>
<keyword evidence="4" id="KW-0963">Cytoplasm</keyword>
<dbReference type="InterPro" id="IPR004000">
    <property type="entry name" value="Actin"/>
</dbReference>
<keyword evidence="6" id="KW-1185">Reference proteome</keyword>
<evidence type="ECO:0000256" key="4">
    <source>
        <dbReference type="ARBA" id="ARBA00022490"/>
    </source>
</evidence>
<feature type="non-terminal residue" evidence="5">
    <location>
        <position position="1"/>
    </location>
</feature>
<dbReference type="GO" id="GO:0005634">
    <property type="term" value="C:nucleus"/>
    <property type="evidence" value="ECO:0007669"/>
    <property type="project" value="UniProtKB-ARBA"/>
</dbReference>
<dbReference type="EMBL" id="BLXT01007732">
    <property type="protein sequence ID" value="GFO41916.1"/>
    <property type="molecule type" value="Genomic_DNA"/>
</dbReference>
<dbReference type="FunFam" id="3.30.420.40:FF:000058">
    <property type="entry name" value="Putative actin-related protein 5"/>
    <property type="match status" value="1"/>
</dbReference>
<dbReference type="FunFam" id="3.90.640.10:FF:000014">
    <property type="entry name" value="Putative actin-related protein 6"/>
    <property type="match status" value="1"/>
</dbReference>
<dbReference type="Proteomes" id="UP000735302">
    <property type="component" value="Unassembled WGS sequence"/>
</dbReference>
<evidence type="ECO:0000256" key="1">
    <source>
        <dbReference type="ARBA" id="ARBA00003520"/>
    </source>
</evidence>
<reference evidence="5 6" key="1">
    <citation type="journal article" date="2021" name="Elife">
        <title>Chloroplast acquisition without the gene transfer in kleptoplastic sea slugs, Plakobranchus ocellatus.</title>
        <authorList>
            <person name="Maeda T."/>
            <person name="Takahashi S."/>
            <person name="Yoshida T."/>
            <person name="Shimamura S."/>
            <person name="Takaki Y."/>
            <person name="Nagai Y."/>
            <person name="Toyoda A."/>
            <person name="Suzuki Y."/>
            <person name="Arimoto A."/>
            <person name="Ishii H."/>
            <person name="Satoh N."/>
            <person name="Nishiyama T."/>
            <person name="Hasebe M."/>
            <person name="Maruyama T."/>
            <person name="Minagawa J."/>
            <person name="Obokata J."/>
            <person name="Shigenobu S."/>
        </authorList>
    </citation>
    <scope>NUCLEOTIDE SEQUENCE [LARGE SCALE GENOMIC DNA]</scope>
</reference>